<dbReference type="EMBL" id="MU006702">
    <property type="protein sequence ID" value="KAF2632826.1"/>
    <property type="molecule type" value="Genomic_DNA"/>
</dbReference>
<proteinExistence type="predicted"/>
<evidence type="ECO:0000313" key="2">
    <source>
        <dbReference type="Proteomes" id="UP000799754"/>
    </source>
</evidence>
<dbReference type="Proteomes" id="UP000799754">
    <property type="component" value="Unassembled WGS sequence"/>
</dbReference>
<protein>
    <submittedName>
        <fullName evidence="1">Uncharacterized protein</fullName>
    </submittedName>
</protein>
<keyword evidence="2" id="KW-1185">Reference proteome</keyword>
<gene>
    <name evidence="1" type="ORF">BU25DRAFT_84096</name>
</gene>
<sequence>MVNIEAFGAGKTAFATEYSVDFTRGEADLGDSVWALYGADVPFILQEGRGHYELVGDCYLHRAGRPFLCQHCWFDVAP</sequence>
<name>A0ACB6SET3_9PLEO</name>
<comment type="caution">
    <text evidence="1">The sequence shown here is derived from an EMBL/GenBank/DDBJ whole genome shotgun (WGS) entry which is preliminary data.</text>
</comment>
<organism evidence="1 2">
    <name type="scientific">Macroventuria anomochaeta</name>
    <dbReference type="NCBI Taxonomy" id="301207"/>
    <lineage>
        <taxon>Eukaryota</taxon>
        <taxon>Fungi</taxon>
        <taxon>Dikarya</taxon>
        <taxon>Ascomycota</taxon>
        <taxon>Pezizomycotina</taxon>
        <taxon>Dothideomycetes</taxon>
        <taxon>Pleosporomycetidae</taxon>
        <taxon>Pleosporales</taxon>
        <taxon>Pleosporineae</taxon>
        <taxon>Didymellaceae</taxon>
        <taxon>Macroventuria</taxon>
    </lineage>
</organism>
<reference evidence="1" key="1">
    <citation type="journal article" date="2020" name="Stud. Mycol.">
        <title>101 Dothideomycetes genomes: a test case for predicting lifestyles and emergence of pathogens.</title>
        <authorList>
            <person name="Haridas S."/>
            <person name="Albert R."/>
            <person name="Binder M."/>
            <person name="Bloem J."/>
            <person name="Labutti K."/>
            <person name="Salamov A."/>
            <person name="Andreopoulos B."/>
            <person name="Baker S."/>
            <person name="Barry K."/>
            <person name="Bills G."/>
            <person name="Bluhm B."/>
            <person name="Cannon C."/>
            <person name="Castanera R."/>
            <person name="Culley D."/>
            <person name="Daum C."/>
            <person name="Ezra D."/>
            <person name="Gonzalez J."/>
            <person name="Henrissat B."/>
            <person name="Kuo A."/>
            <person name="Liang C."/>
            <person name="Lipzen A."/>
            <person name="Lutzoni F."/>
            <person name="Magnuson J."/>
            <person name="Mondo S."/>
            <person name="Nolan M."/>
            <person name="Ohm R."/>
            <person name="Pangilinan J."/>
            <person name="Park H.-J."/>
            <person name="Ramirez L."/>
            <person name="Alfaro M."/>
            <person name="Sun H."/>
            <person name="Tritt A."/>
            <person name="Yoshinaga Y."/>
            <person name="Zwiers L.-H."/>
            <person name="Turgeon B."/>
            <person name="Goodwin S."/>
            <person name="Spatafora J."/>
            <person name="Crous P."/>
            <person name="Grigoriev I."/>
        </authorList>
    </citation>
    <scope>NUCLEOTIDE SEQUENCE</scope>
    <source>
        <strain evidence="1">CBS 525.71</strain>
    </source>
</reference>
<evidence type="ECO:0000313" key="1">
    <source>
        <dbReference type="EMBL" id="KAF2632826.1"/>
    </source>
</evidence>
<accession>A0ACB6SET3</accession>